<gene>
    <name evidence="2" type="primary">Acey_s0047.g1534</name>
    <name evidence="2" type="ORF">Y032_0047g1534</name>
</gene>
<proteinExistence type="predicted"/>
<dbReference type="OrthoDB" id="5876573at2759"/>
<dbReference type="Proteomes" id="UP000024635">
    <property type="component" value="Unassembled WGS sequence"/>
</dbReference>
<evidence type="ECO:0000313" key="2">
    <source>
        <dbReference type="EMBL" id="EYC12536.1"/>
    </source>
</evidence>
<evidence type="ECO:0000313" key="3">
    <source>
        <dbReference type="Proteomes" id="UP000024635"/>
    </source>
</evidence>
<name>A0A016UCA8_9BILA</name>
<evidence type="ECO:0000256" key="1">
    <source>
        <dbReference type="SAM" id="MobiDB-lite"/>
    </source>
</evidence>
<protein>
    <submittedName>
        <fullName evidence="2">Uncharacterized protein</fullName>
    </submittedName>
</protein>
<dbReference type="AlphaFoldDB" id="A0A016UCA8"/>
<feature type="region of interest" description="Disordered" evidence="1">
    <location>
        <begin position="1"/>
        <end position="27"/>
    </location>
</feature>
<organism evidence="2 3">
    <name type="scientific">Ancylostoma ceylanicum</name>
    <dbReference type="NCBI Taxonomy" id="53326"/>
    <lineage>
        <taxon>Eukaryota</taxon>
        <taxon>Metazoa</taxon>
        <taxon>Ecdysozoa</taxon>
        <taxon>Nematoda</taxon>
        <taxon>Chromadorea</taxon>
        <taxon>Rhabditida</taxon>
        <taxon>Rhabditina</taxon>
        <taxon>Rhabditomorpha</taxon>
        <taxon>Strongyloidea</taxon>
        <taxon>Ancylostomatidae</taxon>
        <taxon>Ancylostomatinae</taxon>
        <taxon>Ancylostoma</taxon>
    </lineage>
</organism>
<keyword evidence="3" id="KW-1185">Reference proteome</keyword>
<comment type="caution">
    <text evidence="2">The sequence shown here is derived from an EMBL/GenBank/DDBJ whole genome shotgun (WGS) entry which is preliminary data.</text>
</comment>
<accession>A0A016UCA8</accession>
<reference evidence="3" key="1">
    <citation type="journal article" date="2015" name="Nat. Genet.">
        <title>The genome and transcriptome of the zoonotic hookworm Ancylostoma ceylanicum identify infection-specific gene families.</title>
        <authorList>
            <person name="Schwarz E.M."/>
            <person name="Hu Y."/>
            <person name="Antoshechkin I."/>
            <person name="Miller M.M."/>
            <person name="Sternberg P.W."/>
            <person name="Aroian R.V."/>
        </authorList>
    </citation>
    <scope>NUCLEOTIDE SEQUENCE</scope>
    <source>
        <strain evidence="3">HY135</strain>
    </source>
</reference>
<dbReference type="EMBL" id="JARK01001383">
    <property type="protein sequence ID" value="EYC12536.1"/>
    <property type="molecule type" value="Genomic_DNA"/>
</dbReference>
<sequence>MLQRSRLLKAQSTQLQSARRVEKEDDRLEESKFLHGKPVFHPTITPKAEEILQELTDIILADEKKEERAPKFIHA</sequence>